<evidence type="ECO:0000313" key="2">
    <source>
        <dbReference type="Proteomes" id="UP000176846"/>
    </source>
</evidence>
<dbReference type="InterPro" id="IPR050238">
    <property type="entry name" value="DNA_Rep/Repair_Clamp_Loader"/>
</dbReference>
<gene>
    <name evidence="1" type="ORF">A2936_01140</name>
</gene>
<dbReference type="PANTHER" id="PTHR11669">
    <property type="entry name" value="REPLICATION FACTOR C / DNA POLYMERASE III GAMMA-TAU SUBUNIT"/>
    <property type="match status" value="1"/>
</dbReference>
<comment type="caution">
    <text evidence="1">The sequence shown here is derived from an EMBL/GenBank/DDBJ whole genome shotgun (WGS) entry which is preliminary data.</text>
</comment>
<dbReference type="Proteomes" id="UP000176846">
    <property type="component" value="Unassembled WGS sequence"/>
</dbReference>
<protein>
    <recommendedName>
        <fullName evidence="3">DNA polymerase III subunit delta</fullName>
    </recommendedName>
</protein>
<sequence>MIFDGFIGQPHWQRYFASLAKEGRCAHAYLFSGPRHIGKRTFLRMLSRAMLCHNITVKGACGQCVSCRSWQGNEHPDLLRLRLVAGASSIGVQEVRDFIAAIAQTPFTARERIAVIEDLSYLTKAGFNALLKTLEEPSSASVIFLVAEVVETLLPTVRSRLQHCAFTPVSSSLIMKALQESGLDRSRSTELASLSNGLPGLALRWRSQPADLKAYEAAGQQFFDLFEGSLKTRFSFTEDIAKNDDLSLADWHGILSHWQLLLRDLLLLSIGEPGLISHTFLRSRLDEVAKTLQARDWLARYQMLEWLGWALDRNANRRLALNNFFITL</sequence>
<dbReference type="GO" id="GO:0006261">
    <property type="term" value="P:DNA-templated DNA replication"/>
    <property type="evidence" value="ECO:0007669"/>
    <property type="project" value="TreeGrafter"/>
</dbReference>
<proteinExistence type="predicted"/>
<organism evidence="1 2">
    <name type="scientific">Candidatus Uhrbacteria bacterium RIFCSPLOWO2_01_FULL_47_25</name>
    <dbReference type="NCBI Taxonomy" id="1802402"/>
    <lineage>
        <taxon>Bacteria</taxon>
        <taxon>Candidatus Uhriibacteriota</taxon>
    </lineage>
</organism>
<name>A0A1F7UV28_9BACT</name>
<accession>A0A1F7UV28</accession>
<reference evidence="1 2" key="1">
    <citation type="journal article" date="2016" name="Nat. Commun.">
        <title>Thousands of microbial genomes shed light on interconnected biogeochemical processes in an aquifer system.</title>
        <authorList>
            <person name="Anantharaman K."/>
            <person name="Brown C.T."/>
            <person name="Hug L.A."/>
            <person name="Sharon I."/>
            <person name="Castelle C.J."/>
            <person name="Probst A.J."/>
            <person name="Thomas B.C."/>
            <person name="Singh A."/>
            <person name="Wilkins M.J."/>
            <person name="Karaoz U."/>
            <person name="Brodie E.L."/>
            <person name="Williams K.H."/>
            <person name="Hubbard S.S."/>
            <person name="Banfield J.F."/>
        </authorList>
    </citation>
    <scope>NUCLEOTIDE SEQUENCE [LARGE SCALE GENOMIC DNA]</scope>
</reference>
<dbReference type="Pfam" id="PF13177">
    <property type="entry name" value="DNA_pol3_delta2"/>
    <property type="match status" value="1"/>
</dbReference>
<dbReference type="SUPFAM" id="SSF52540">
    <property type="entry name" value="P-loop containing nucleoside triphosphate hydrolases"/>
    <property type="match status" value="1"/>
</dbReference>
<dbReference type="AlphaFoldDB" id="A0A1F7UV28"/>
<dbReference type="EMBL" id="MGEK01000023">
    <property type="protein sequence ID" value="OGL82151.1"/>
    <property type="molecule type" value="Genomic_DNA"/>
</dbReference>
<evidence type="ECO:0008006" key="3">
    <source>
        <dbReference type="Google" id="ProtNLM"/>
    </source>
</evidence>
<dbReference type="Gene3D" id="3.40.50.300">
    <property type="entry name" value="P-loop containing nucleotide triphosphate hydrolases"/>
    <property type="match status" value="1"/>
</dbReference>
<dbReference type="PANTHER" id="PTHR11669:SF8">
    <property type="entry name" value="DNA POLYMERASE III SUBUNIT DELTA"/>
    <property type="match status" value="1"/>
</dbReference>
<dbReference type="InterPro" id="IPR027417">
    <property type="entry name" value="P-loop_NTPase"/>
</dbReference>
<evidence type="ECO:0000313" key="1">
    <source>
        <dbReference type="EMBL" id="OGL82151.1"/>
    </source>
</evidence>